<evidence type="ECO:0000256" key="1">
    <source>
        <dbReference type="ARBA" id="ARBA00022692"/>
    </source>
</evidence>
<keyword evidence="4" id="KW-0186">Copper</keyword>
<protein>
    <recommendedName>
        <fullName evidence="4">Copper transport protein</fullName>
    </recommendedName>
</protein>
<dbReference type="AlphaFoldDB" id="A0A812EI44"/>
<feature type="transmembrane region" description="Helical" evidence="4">
    <location>
        <begin position="138"/>
        <end position="161"/>
    </location>
</feature>
<evidence type="ECO:0000256" key="3">
    <source>
        <dbReference type="ARBA" id="ARBA00023136"/>
    </source>
</evidence>
<dbReference type="PANTHER" id="PTHR12483:SF115">
    <property type="entry name" value="COPPER TRANSPORT PROTEIN"/>
    <property type="match status" value="1"/>
</dbReference>
<dbReference type="GO" id="GO:0005375">
    <property type="term" value="F:copper ion transmembrane transporter activity"/>
    <property type="evidence" value="ECO:0007669"/>
    <property type="project" value="UniProtKB-UniRule"/>
</dbReference>
<dbReference type="PANTHER" id="PTHR12483">
    <property type="entry name" value="SOLUTE CARRIER FAMILY 31 COPPER TRANSPORTERS"/>
    <property type="match status" value="1"/>
</dbReference>
<name>A0A812EI44_ACAPH</name>
<dbReference type="OrthoDB" id="73901at2759"/>
<dbReference type="InterPro" id="IPR007274">
    <property type="entry name" value="Cop_transporter"/>
</dbReference>
<accession>A0A812EI44</accession>
<evidence type="ECO:0000256" key="2">
    <source>
        <dbReference type="ARBA" id="ARBA00022989"/>
    </source>
</evidence>
<keyword evidence="4" id="KW-0813">Transport</keyword>
<keyword evidence="4" id="KW-0406">Ion transport</keyword>
<evidence type="ECO:0000256" key="4">
    <source>
        <dbReference type="RuleBase" id="RU367022"/>
    </source>
</evidence>
<keyword evidence="2 4" id="KW-1133">Transmembrane helix</keyword>
<evidence type="ECO:0000313" key="5">
    <source>
        <dbReference type="EMBL" id="CAE1324420.1"/>
    </source>
</evidence>
<keyword evidence="3 4" id="KW-0472">Membrane</keyword>
<reference evidence="5" key="1">
    <citation type="submission" date="2021-01" db="EMBL/GenBank/DDBJ databases">
        <authorList>
            <person name="Li R."/>
            <person name="Bekaert M."/>
        </authorList>
    </citation>
    <scope>NUCLEOTIDE SEQUENCE</scope>
    <source>
        <strain evidence="5">Farmed</strain>
    </source>
</reference>
<dbReference type="Pfam" id="PF04145">
    <property type="entry name" value="Ctr"/>
    <property type="match status" value="1"/>
</dbReference>
<proteinExistence type="inferred from homology"/>
<evidence type="ECO:0000313" key="6">
    <source>
        <dbReference type="Proteomes" id="UP000597762"/>
    </source>
</evidence>
<feature type="transmembrane region" description="Helical" evidence="4">
    <location>
        <begin position="65"/>
        <end position="84"/>
    </location>
</feature>
<comment type="subcellular location">
    <subcellularLocation>
        <location evidence="4">Membrane</location>
        <topology evidence="4">Multi-pass membrane protein</topology>
    </subcellularLocation>
</comment>
<keyword evidence="4" id="KW-0187">Copper transport</keyword>
<sequence>MVVGLCLCACCSCSFRSSNCRFTSASILLLSRLHYLLYGATKMYLFMSSNITNFLFEGWNSTNPLGLFIMCLVAVMSAIVYEAFRLVYMFFHLRAHQNPILYGHKVTKPSGVHRTNSESLQSLISNLSITNIKKRRSFYYAGETAMYMLLNVLGYIIMLIVMTFNGWFALAVLFGTTLGYFVFGNAVSQLMVNSPQIAAEDNAFRRSTISSATMETNELVT</sequence>
<comment type="similarity">
    <text evidence="4">Belongs to the copper transporter (Ctr) (TC 1.A.56) family. SLC31A subfamily.</text>
</comment>
<keyword evidence="6" id="KW-1185">Reference proteome</keyword>
<dbReference type="GO" id="GO:0016020">
    <property type="term" value="C:membrane"/>
    <property type="evidence" value="ECO:0007669"/>
    <property type="project" value="UniProtKB-SubCell"/>
</dbReference>
<dbReference type="EMBL" id="CAHIKZ030005408">
    <property type="protein sequence ID" value="CAE1324420.1"/>
    <property type="molecule type" value="Genomic_DNA"/>
</dbReference>
<gene>
    <name evidence="5" type="ORF">SPHA_74168</name>
</gene>
<comment type="caution">
    <text evidence="5">The sequence shown here is derived from an EMBL/GenBank/DDBJ whole genome shotgun (WGS) entry which is preliminary data.</text>
</comment>
<dbReference type="Proteomes" id="UP000597762">
    <property type="component" value="Unassembled WGS sequence"/>
</dbReference>
<organism evidence="5 6">
    <name type="scientific">Acanthosepion pharaonis</name>
    <name type="common">Pharaoh cuttlefish</name>
    <name type="synonym">Sepia pharaonis</name>
    <dbReference type="NCBI Taxonomy" id="158019"/>
    <lineage>
        <taxon>Eukaryota</taxon>
        <taxon>Metazoa</taxon>
        <taxon>Spiralia</taxon>
        <taxon>Lophotrochozoa</taxon>
        <taxon>Mollusca</taxon>
        <taxon>Cephalopoda</taxon>
        <taxon>Coleoidea</taxon>
        <taxon>Decapodiformes</taxon>
        <taxon>Sepiida</taxon>
        <taxon>Sepiina</taxon>
        <taxon>Sepiidae</taxon>
        <taxon>Acanthosepion</taxon>
    </lineage>
</organism>
<feature type="transmembrane region" description="Helical" evidence="4">
    <location>
        <begin position="167"/>
        <end position="187"/>
    </location>
</feature>
<keyword evidence="1 4" id="KW-0812">Transmembrane</keyword>